<evidence type="ECO:0000313" key="3">
    <source>
        <dbReference type="Proteomes" id="UP000076580"/>
    </source>
</evidence>
<comment type="caution">
    <text evidence="2">The sequence shown here is derived from an EMBL/GenBank/DDBJ whole genome shotgun (WGS) entry which is preliminary data.</text>
</comment>
<evidence type="ECO:0000313" key="2">
    <source>
        <dbReference type="EMBL" id="KYK54413.1"/>
    </source>
</evidence>
<dbReference type="InterPro" id="IPR043780">
    <property type="entry name" value="DUF5722"/>
</dbReference>
<dbReference type="AlphaFoldDB" id="A0A151GBI1"/>
<dbReference type="GeneID" id="63719014"/>
<dbReference type="InterPro" id="IPR017853">
    <property type="entry name" value="GH"/>
</dbReference>
<dbReference type="RefSeq" id="XP_040653765.1">
    <property type="nucleotide sequence ID" value="XM_040803661.1"/>
</dbReference>
<protein>
    <recommendedName>
        <fullName evidence="1">DUF5722 domain-containing protein</fullName>
    </recommendedName>
</protein>
<evidence type="ECO:0000259" key="1">
    <source>
        <dbReference type="Pfam" id="PF18989"/>
    </source>
</evidence>
<name>A0A151GBI1_DRECN</name>
<proteinExistence type="predicted"/>
<organism evidence="2 3">
    <name type="scientific">Drechmeria coniospora</name>
    <name type="common">Nematophagous fungus</name>
    <name type="synonym">Meria coniospora</name>
    <dbReference type="NCBI Taxonomy" id="98403"/>
    <lineage>
        <taxon>Eukaryota</taxon>
        <taxon>Fungi</taxon>
        <taxon>Dikarya</taxon>
        <taxon>Ascomycota</taxon>
        <taxon>Pezizomycotina</taxon>
        <taxon>Sordariomycetes</taxon>
        <taxon>Hypocreomycetidae</taxon>
        <taxon>Hypocreales</taxon>
        <taxon>Ophiocordycipitaceae</taxon>
        <taxon>Drechmeria</taxon>
    </lineage>
</organism>
<feature type="domain" description="DUF5722" evidence="1">
    <location>
        <begin position="99"/>
        <end position="322"/>
    </location>
</feature>
<dbReference type="Gene3D" id="3.20.20.80">
    <property type="entry name" value="Glycosidases"/>
    <property type="match status" value="1"/>
</dbReference>
<sequence length="471" mass="51864">MNEIYKADPGSQSLYLIWADWEPRKKAAPCAADEQEYDGHCFIIAPEVDEAIRTWSEQGLITLAFVYGTPAWARSIRPCEAGIYCVPDDAADYGRFGGMLARRYNGLNGNGRIADFVLGREVGNYRSFDIGCGPGSTACDKTEWINLIVANYNAGYDAIFAEQSTARIMTSIDNKFGETLENAADGQLCGKSVLLGLGNNAGGRLWRASINAYNKPEALRFDYLDYPYVTMGNVGILVGWLIQQFPNEPQVRDVQLAEQGLPGRPNFEDTSASSLCFGFRNALGTPGIDNYIYYHMLDQPGEIDKFGLFREDGTPKGLWGIWANSSRPNWSPGLLSHSCGFQNLPYLEMNLGRGNSGSYIASSRKLPSSYLGDGRFFLHHSEQPNSIMLYECSTAAGSRLMADPSCNNELPYGPVGWIYTSQVLPSTVPLYSCYNQVSGAYFPSFASDCRGQPNVQVLGLLGYVFRNLPSP</sequence>
<dbReference type="Proteomes" id="UP000076580">
    <property type="component" value="Chromosome 03"/>
</dbReference>
<reference evidence="2 3" key="1">
    <citation type="journal article" date="2016" name="Sci. Rep.">
        <title>Insights into Adaptations to a Near-Obligate Nematode Endoparasitic Lifestyle from the Finished Genome of Drechmeria coniospora.</title>
        <authorList>
            <person name="Zhang L."/>
            <person name="Zhou Z."/>
            <person name="Guo Q."/>
            <person name="Fokkens L."/>
            <person name="Miskei M."/>
            <person name="Pocsi I."/>
            <person name="Zhang W."/>
            <person name="Chen M."/>
            <person name="Wang L."/>
            <person name="Sun Y."/>
            <person name="Donzelli B.G."/>
            <person name="Gibson D.M."/>
            <person name="Nelson D.R."/>
            <person name="Luo J.G."/>
            <person name="Rep M."/>
            <person name="Liu H."/>
            <person name="Yang S."/>
            <person name="Wang J."/>
            <person name="Krasnoff S.B."/>
            <person name="Xu Y."/>
            <person name="Molnar I."/>
            <person name="Lin M."/>
        </authorList>
    </citation>
    <scope>NUCLEOTIDE SEQUENCE [LARGE SCALE GENOMIC DNA]</scope>
    <source>
        <strain evidence="2 3">ARSEF 6962</strain>
    </source>
</reference>
<accession>A0A151GBI1</accession>
<keyword evidence="3" id="KW-1185">Reference proteome</keyword>
<dbReference type="InParanoid" id="A0A151GBI1"/>
<dbReference type="SUPFAM" id="SSF51445">
    <property type="entry name" value="(Trans)glycosidases"/>
    <property type="match status" value="1"/>
</dbReference>
<dbReference type="STRING" id="98403.A0A151GBI1"/>
<dbReference type="Pfam" id="PF18989">
    <property type="entry name" value="DUF5722"/>
    <property type="match status" value="1"/>
</dbReference>
<gene>
    <name evidence="2" type="ORF">DCS_06371</name>
</gene>
<dbReference type="EMBL" id="LAYC01000003">
    <property type="protein sequence ID" value="KYK54413.1"/>
    <property type="molecule type" value="Genomic_DNA"/>
</dbReference>